<name>A0A0E9TA70_ANGAN</name>
<sequence length="24" mass="2693">MQCNVINVAMQCQESLCVSMNSFL</sequence>
<reference evidence="1" key="2">
    <citation type="journal article" date="2015" name="Fish Shellfish Immunol.">
        <title>Early steps in the European eel (Anguilla anguilla)-Vibrio vulnificus interaction in the gills: Role of the RtxA13 toxin.</title>
        <authorList>
            <person name="Callol A."/>
            <person name="Pajuelo D."/>
            <person name="Ebbesson L."/>
            <person name="Teles M."/>
            <person name="MacKenzie S."/>
            <person name="Amaro C."/>
        </authorList>
    </citation>
    <scope>NUCLEOTIDE SEQUENCE</scope>
</reference>
<organism evidence="1">
    <name type="scientific">Anguilla anguilla</name>
    <name type="common">European freshwater eel</name>
    <name type="synonym">Muraena anguilla</name>
    <dbReference type="NCBI Taxonomy" id="7936"/>
    <lineage>
        <taxon>Eukaryota</taxon>
        <taxon>Metazoa</taxon>
        <taxon>Chordata</taxon>
        <taxon>Craniata</taxon>
        <taxon>Vertebrata</taxon>
        <taxon>Euteleostomi</taxon>
        <taxon>Actinopterygii</taxon>
        <taxon>Neopterygii</taxon>
        <taxon>Teleostei</taxon>
        <taxon>Anguilliformes</taxon>
        <taxon>Anguillidae</taxon>
        <taxon>Anguilla</taxon>
    </lineage>
</organism>
<dbReference type="EMBL" id="GBXM01058802">
    <property type="protein sequence ID" value="JAH49775.1"/>
    <property type="molecule type" value="Transcribed_RNA"/>
</dbReference>
<proteinExistence type="predicted"/>
<accession>A0A0E9TA70</accession>
<protein>
    <submittedName>
        <fullName evidence="1">Uncharacterized protein</fullName>
    </submittedName>
</protein>
<dbReference type="AlphaFoldDB" id="A0A0E9TA70"/>
<evidence type="ECO:0000313" key="1">
    <source>
        <dbReference type="EMBL" id="JAH49775.1"/>
    </source>
</evidence>
<reference evidence="1" key="1">
    <citation type="submission" date="2014-11" db="EMBL/GenBank/DDBJ databases">
        <authorList>
            <person name="Amaro Gonzalez C."/>
        </authorList>
    </citation>
    <scope>NUCLEOTIDE SEQUENCE</scope>
</reference>